<protein>
    <submittedName>
        <fullName evidence="1">Uncharacterized protein</fullName>
    </submittedName>
</protein>
<evidence type="ECO:0000313" key="2">
    <source>
        <dbReference type="Proteomes" id="UP001164250"/>
    </source>
</evidence>
<accession>A0ACC1C9K3</accession>
<comment type="caution">
    <text evidence="1">The sequence shown here is derived from an EMBL/GenBank/DDBJ whole genome shotgun (WGS) entry which is preliminary data.</text>
</comment>
<evidence type="ECO:0000313" key="1">
    <source>
        <dbReference type="EMBL" id="KAJ0112215.1"/>
    </source>
</evidence>
<proteinExistence type="predicted"/>
<keyword evidence="2" id="KW-1185">Reference proteome</keyword>
<sequence>MYEEPGCFDPNNSMAEGVYSGFPQAMANNQKQFEENLELSAEELSYHHHNHQEDTSVSAMELELQKYLSFNVENCDNNTYRSHMMQQVVDDRNQLLSYDHSNWNTGDIGFNQDDPQQNGHRSFNINSLPQTPDLLNLFQLPRCSLLPNSSISFTNSNHDTTPLGFIEDLPASDNTSVLYDPLFHLNLSPQPPLFRELLPSIPHGYNLPTSRGDANSLFGDERDSNGVKAYQDEDGGMLEFTRDMACIVRGSGNGKKKKPFTTERQRREHFNKKYTALRNLLPNPSKIDRASIVGDAIEYTKELLRTVNELKLLVERKRCGRERIKRHKTEDDAVGDVEQSYNGSLRSSWLQRKSKDTEVDVRIIDDEVTIKLVQRKKIDCLLFVSKVLDELQLDPHHVAGGHIGDYYSYLFNTKIYEGSSVYAGAIANKIIEVMDTEYAATPPTATSI</sequence>
<reference evidence="2" key="1">
    <citation type="journal article" date="2023" name="G3 (Bethesda)">
        <title>Genome assembly and association tests identify interacting loci associated with vigor, precocity, and sex in interspecific pistachio rootstocks.</title>
        <authorList>
            <person name="Palmer W."/>
            <person name="Jacygrad E."/>
            <person name="Sagayaradj S."/>
            <person name="Cavanaugh K."/>
            <person name="Han R."/>
            <person name="Bertier L."/>
            <person name="Beede B."/>
            <person name="Kafkas S."/>
            <person name="Golino D."/>
            <person name="Preece J."/>
            <person name="Michelmore R."/>
        </authorList>
    </citation>
    <scope>NUCLEOTIDE SEQUENCE [LARGE SCALE GENOMIC DNA]</scope>
</reference>
<dbReference type="Proteomes" id="UP001164250">
    <property type="component" value="Chromosome 1"/>
</dbReference>
<dbReference type="EMBL" id="CM047897">
    <property type="protein sequence ID" value="KAJ0112215.1"/>
    <property type="molecule type" value="Genomic_DNA"/>
</dbReference>
<name>A0ACC1C9K3_9ROSI</name>
<organism evidence="1 2">
    <name type="scientific">Pistacia atlantica</name>
    <dbReference type="NCBI Taxonomy" id="434234"/>
    <lineage>
        <taxon>Eukaryota</taxon>
        <taxon>Viridiplantae</taxon>
        <taxon>Streptophyta</taxon>
        <taxon>Embryophyta</taxon>
        <taxon>Tracheophyta</taxon>
        <taxon>Spermatophyta</taxon>
        <taxon>Magnoliopsida</taxon>
        <taxon>eudicotyledons</taxon>
        <taxon>Gunneridae</taxon>
        <taxon>Pentapetalae</taxon>
        <taxon>rosids</taxon>
        <taxon>malvids</taxon>
        <taxon>Sapindales</taxon>
        <taxon>Anacardiaceae</taxon>
        <taxon>Pistacia</taxon>
    </lineage>
</organism>
<gene>
    <name evidence="1" type="ORF">Patl1_00348</name>
</gene>